<name>A0A0F9TG90_9ZZZZ</name>
<accession>A0A0F9TG90</accession>
<comment type="caution">
    <text evidence="1">The sequence shown here is derived from an EMBL/GenBank/DDBJ whole genome shotgun (WGS) entry which is preliminary data.</text>
</comment>
<organism evidence="1">
    <name type="scientific">marine sediment metagenome</name>
    <dbReference type="NCBI Taxonomy" id="412755"/>
    <lineage>
        <taxon>unclassified sequences</taxon>
        <taxon>metagenomes</taxon>
        <taxon>ecological metagenomes</taxon>
    </lineage>
</organism>
<protein>
    <submittedName>
        <fullName evidence="1">Uncharacterized protein</fullName>
    </submittedName>
</protein>
<sequence length="861" mass="96426">MKIAIKKFGGLNDNTSITDIADVQAETCVNFEIAKKFGKLVKRNGLTDNFTSYPSNWTIVSMHKMEVTKPSTQTIFFVHATVSSVDKLFIRPYLDWTGSWIDAWQELTESEEELVADGSTTATSLIDAALSSSTNDYYNNWVVCNWTRGKMGLVEDYVGSTKVLTLKTPGIASQASGDSYSIYRHPLFFNYQNTVTADAGTSGTTLVDAANSGYTDKCETAARADDYYNGWSLFFPVGGEGSTSTVVTDFEAQPYSWWSKVVYTLTADIGITDGADFFGFKRTRTLNIDSVRLFQKSNEATITTGSSKSYPTQFPMWFGYIKKYSYFLNSVTSIAGYYLYPSVLDAPDDVIINNTSTPVGDLGESYDAVFQVRCAYRYHGGQIGPLTSLDRAYQHEEAITGGASEDFRVNIQVGLVNARSMRFSQMLDLRVKSVLIYIRIIETTVDYLKNRGIFYFVTELPIRGDANQEITWSGTDVYTYNYDLTASKWTNKGPSYEDHSGMPYDSSLRTTQMNYRHRLDLTTRSVVANINIDAQEPENLAYSTITGNGDFSFDVHPPLNTVPLAKYGATDIKGLRNLLDRVVVLDRDVIIKLAISSAANFSFNIEDAIPGKGCGAELTVADVSGFIFYYSPKVGVCVYDGNNITVISDLFNSSIQRTLNAITTTSYHENAVGWYYPRMRQYWLHIQSATSTYRTFVYQMFERFSIYEGVWIEFSFPNQLLSGFVDRVGDLFVATSTEIYKADSTATDDDGTDIVPQWKSKILQPVNDKIAHFSEIISFYKSNTALDINFYLDRSSTAISFNNENWPAKTTEGKAQNKLPLATVGKYGQLEVTLVSGVQATNTSVEVDELDVMFYEMEERR</sequence>
<dbReference type="AlphaFoldDB" id="A0A0F9TG90"/>
<reference evidence="1" key="1">
    <citation type="journal article" date="2015" name="Nature">
        <title>Complex archaea that bridge the gap between prokaryotes and eukaryotes.</title>
        <authorList>
            <person name="Spang A."/>
            <person name="Saw J.H."/>
            <person name="Jorgensen S.L."/>
            <person name="Zaremba-Niedzwiedzka K."/>
            <person name="Martijn J."/>
            <person name="Lind A.E."/>
            <person name="van Eijk R."/>
            <person name="Schleper C."/>
            <person name="Guy L."/>
            <person name="Ettema T.J."/>
        </authorList>
    </citation>
    <scope>NUCLEOTIDE SEQUENCE</scope>
</reference>
<gene>
    <name evidence="1" type="ORF">LCGC14_0351330</name>
</gene>
<proteinExistence type="predicted"/>
<dbReference type="EMBL" id="LAZR01000265">
    <property type="protein sequence ID" value="KKN78274.1"/>
    <property type="molecule type" value="Genomic_DNA"/>
</dbReference>
<evidence type="ECO:0000313" key="1">
    <source>
        <dbReference type="EMBL" id="KKN78274.1"/>
    </source>
</evidence>